<evidence type="ECO:0000256" key="1">
    <source>
        <dbReference type="SAM" id="Coils"/>
    </source>
</evidence>
<feature type="compositionally biased region" description="Polar residues" evidence="2">
    <location>
        <begin position="175"/>
        <end position="191"/>
    </location>
</feature>
<keyword evidence="1" id="KW-0175">Coiled coil</keyword>
<name>A0A0D2DD56_9EURO</name>
<evidence type="ECO:0000256" key="2">
    <source>
        <dbReference type="SAM" id="MobiDB-lite"/>
    </source>
</evidence>
<dbReference type="OrthoDB" id="3538597at2759"/>
<feature type="coiled-coil region" evidence="1">
    <location>
        <begin position="329"/>
        <end position="382"/>
    </location>
</feature>
<evidence type="ECO:0000313" key="4">
    <source>
        <dbReference type="Proteomes" id="UP000054342"/>
    </source>
</evidence>
<dbReference type="RefSeq" id="XP_013320826.1">
    <property type="nucleotide sequence ID" value="XM_013465372.1"/>
</dbReference>
<keyword evidence="4" id="KW-1185">Reference proteome</keyword>
<organism evidence="3 4">
    <name type="scientific">Exophiala xenobiotica</name>
    <dbReference type="NCBI Taxonomy" id="348802"/>
    <lineage>
        <taxon>Eukaryota</taxon>
        <taxon>Fungi</taxon>
        <taxon>Dikarya</taxon>
        <taxon>Ascomycota</taxon>
        <taxon>Pezizomycotina</taxon>
        <taxon>Eurotiomycetes</taxon>
        <taxon>Chaetothyriomycetidae</taxon>
        <taxon>Chaetothyriales</taxon>
        <taxon>Herpotrichiellaceae</taxon>
        <taxon>Exophiala</taxon>
    </lineage>
</organism>
<feature type="compositionally biased region" description="Polar residues" evidence="2">
    <location>
        <begin position="212"/>
        <end position="222"/>
    </location>
</feature>
<evidence type="ECO:0000313" key="3">
    <source>
        <dbReference type="EMBL" id="KIW60242.1"/>
    </source>
</evidence>
<protein>
    <submittedName>
        <fullName evidence="3">Uncharacterized protein</fullName>
    </submittedName>
</protein>
<sequence>MESKRSRKQRTDINGTHVDAHLYDEHGLKILAHLERTLLYELPLDFFAPAAISYCEELGKAVSMSEIEGKLMLFWSHWRPRGKNQEHWRELYQLGLKGLPGLAQDKAERIRKWAIELQDHHGTPRRLRSTSVLPPALRSTPKRPPERLVGVPACSRVQRNRQYDESPKPKRIRTRPTSVCASSTVIKRSTSPSPPATRQLDVALKNSRGHEGNSSVDVSFQTPSPPVSERASPTSDFREWSQRHHVNAADLNNELVTTNQPCLSGTPLTELERRHLCEMKSALDDMTSQKARLMSELDIVRSEKAQMTLDLGELKIQAIDDTRHWKRLYHKTRRRRDSLKRRNKHIQAELFASTTGKTSKTNLKLRRENDLLQEKLDSFQATSQFDKPFSENFRARNTEKVIDHVDSLRSRLFKLLQGDDVSFALERLDGVSDCPLAMLFRRAFGLDATVDASAGNFIPTAELCTSTLQAVVLSLVSAAICVWVLEAEVGALFQENDLFYSKQQSLLATQDIKLADRLQYAALEKCVDDPSIYDLAIPRRARSLARRTLDCIKPLLDAHRNLDEQYADAADEWVDDEQQLIEIFKQALYAKVRLLLTTDVYKCVLHWPGTSLDRVSMEGRRGGVNDTESEPDAVGSVAGALRLIPVTLPQPVLGSEELQVVMEQPDESFKHATVERIELMKDLGISFEGRIQPEKWGEYAPIFEEIRRIGELRPKDFIEKFPSNHDYAVDKGYKAMRLSEKAWTCLEIRDSEYGWRKEVEFRAFECFDSEVICRICRKRPWKPMFEAKPLDPAEAERLQRRRQKRLLCTCTRLEQTQTQETDQYSRLFSRELDKTIDHEDMTEHVKKRLRQQRPDRVIGLRPTGTLRHHISSLRARCCPFKKANVVYPFIVIEAKAAENSNFPAMLRQTAFVMRTCLRLQQNLRRETRMPHQCLVWSFLILGEEWRLYAAVPDGLGVVSTGNHSLKCVHAALTLKQQIFDLWHGTVLFPEGALQLLLIIEYLCDWGCEVYRTSVLTCLAGGRDSFLSSRLSPSGTDISSQLSETGLTSSRAMSLPSRASLTRELLNGDAIGTPIETSPNPLEIEPLLQIDDATLLDGQDVHHWRRWVANEQESGSWVSKATIRHSNQVELSFLQMTMPAEVDLLRVFLTSWFPALTLKEAARKLLTSLQDDNLAVTASVKATSWQENQVNRFTLEVRALVYFRSALKPENWEIARHVLAILCDPKALKGLCEIAELNPNDQPTSDRCVDADCEPFKQAINWVKAVGGTTSAGLALRRRQLYLRSVSNNDGSSKFEWMISRPEQEGGVLEHLLERISQTSESCEEGVPEILTPYIKRFRRTYIVPQGRDEQGPPATALKIPDLRTSGALIKKPTTGWPEDTQDFCFLITNDNVRFDDIAKLGQLLEDTRRAKELYVIVRKKATYHQGDLALIDWWIRVLKNQSPYDTFFE</sequence>
<dbReference type="GeneID" id="25322382"/>
<accession>A0A0D2DD56</accession>
<feature type="region of interest" description="Disordered" evidence="2">
    <location>
        <begin position="124"/>
        <end position="233"/>
    </location>
</feature>
<reference evidence="3 4" key="1">
    <citation type="submission" date="2015-01" db="EMBL/GenBank/DDBJ databases">
        <title>The Genome Sequence of Exophiala xenobiotica CBS118157.</title>
        <authorList>
            <consortium name="The Broad Institute Genomics Platform"/>
            <person name="Cuomo C."/>
            <person name="de Hoog S."/>
            <person name="Gorbushina A."/>
            <person name="Stielow B."/>
            <person name="Teixiera M."/>
            <person name="Abouelleil A."/>
            <person name="Chapman S.B."/>
            <person name="Priest M."/>
            <person name="Young S.K."/>
            <person name="Wortman J."/>
            <person name="Nusbaum C."/>
            <person name="Birren B."/>
        </authorList>
    </citation>
    <scope>NUCLEOTIDE SEQUENCE [LARGE SCALE GENOMIC DNA]</scope>
    <source>
        <strain evidence="3 4">CBS 118157</strain>
    </source>
</reference>
<gene>
    <name evidence="3" type="ORF">PV05_00474</name>
</gene>
<dbReference type="STRING" id="348802.A0A0D2DD56"/>
<dbReference type="HOGENOM" id="CLU_250846_0_0_1"/>
<dbReference type="Proteomes" id="UP000054342">
    <property type="component" value="Unassembled WGS sequence"/>
</dbReference>
<proteinExistence type="predicted"/>
<dbReference type="EMBL" id="KN847317">
    <property type="protein sequence ID" value="KIW60242.1"/>
    <property type="molecule type" value="Genomic_DNA"/>
</dbReference>